<dbReference type="PANTHER" id="PTHR45947">
    <property type="entry name" value="SULFOQUINOVOSYL TRANSFERASE SQD2"/>
    <property type="match status" value="1"/>
</dbReference>
<reference evidence="2 3" key="1">
    <citation type="submission" date="2020-01" db="EMBL/GenBank/DDBJ databases">
        <authorList>
            <person name="Kim M.K."/>
        </authorList>
    </citation>
    <scope>NUCLEOTIDE SEQUENCE [LARGE SCALE GENOMIC DNA]</scope>
    <source>
        <strain evidence="2 3">172606-1</strain>
    </source>
</reference>
<dbReference type="AlphaFoldDB" id="A0A6C0GD08"/>
<accession>A0A6C0GD08</accession>
<evidence type="ECO:0000313" key="2">
    <source>
        <dbReference type="EMBL" id="QHT65768.1"/>
    </source>
</evidence>
<dbReference type="PANTHER" id="PTHR45947:SF3">
    <property type="entry name" value="SULFOQUINOVOSYL TRANSFERASE SQD2"/>
    <property type="match status" value="1"/>
</dbReference>
<name>A0A6C0GD08_9BACT</name>
<proteinExistence type="predicted"/>
<dbReference type="InterPro" id="IPR001296">
    <property type="entry name" value="Glyco_trans_1"/>
</dbReference>
<protein>
    <submittedName>
        <fullName evidence="2">Glycosyltransferase family 4 protein</fullName>
    </submittedName>
</protein>
<evidence type="ECO:0000259" key="1">
    <source>
        <dbReference type="Pfam" id="PF00534"/>
    </source>
</evidence>
<dbReference type="Pfam" id="PF00534">
    <property type="entry name" value="Glycos_transf_1"/>
    <property type="match status" value="1"/>
</dbReference>
<dbReference type="RefSeq" id="WP_162441847.1">
    <property type="nucleotide sequence ID" value="NZ_CP048222.1"/>
</dbReference>
<organism evidence="2 3">
    <name type="scientific">Rhodocytophaga rosea</name>
    <dbReference type="NCBI Taxonomy" id="2704465"/>
    <lineage>
        <taxon>Bacteria</taxon>
        <taxon>Pseudomonadati</taxon>
        <taxon>Bacteroidota</taxon>
        <taxon>Cytophagia</taxon>
        <taxon>Cytophagales</taxon>
        <taxon>Rhodocytophagaceae</taxon>
        <taxon>Rhodocytophaga</taxon>
    </lineage>
</organism>
<dbReference type="SUPFAM" id="SSF53756">
    <property type="entry name" value="UDP-Glycosyltransferase/glycogen phosphorylase"/>
    <property type="match status" value="1"/>
</dbReference>
<dbReference type="GO" id="GO:0016758">
    <property type="term" value="F:hexosyltransferase activity"/>
    <property type="evidence" value="ECO:0007669"/>
    <property type="project" value="TreeGrafter"/>
</dbReference>
<dbReference type="InterPro" id="IPR050194">
    <property type="entry name" value="Glycosyltransferase_grp1"/>
</dbReference>
<dbReference type="CDD" id="cd03801">
    <property type="entry name" value="GT4_PimA-like"/>
    <property type="match status" value="1"/>
</dbReference>
<feature type="domain" description="Glycosyl transferase family 1" evidence="1">
    <location>
        <begin position="162"/>
        <end position="315"/>
    </location>
</feature>
<dbReference type="Gene3D" id="3.40.50.2000">
    <property type="entry name" value="Glycogen Phosphorylase B"/>
    <property type="match status" value="2"/>
</dbReference>
<dbReference type="EMBL" id="CP048222">
    <property type="protein sequence ID" value="QHT65768.1"/>
    <property type="molecule type" value="Genomic_DNA"/>
</dbReference>
<evidence type="ECO:0000313" key="3">
    <source>
        <dbReference type="Proteomes" id="UP000480178"/>
    </source>
</evidence>
<keyword evidence="2" id="KW-0808">Transferase</keyword>
<sequence>MKILIYSGPFYPKVGGMETTSLILAQQFHLAGNEVKLITVTPGNTNSDRQHFAYEVLRNPSLWKMLILIWECDIFFHKGISLKAFWPIVFFRRKFVVMHETWYSRDHNGKKGWQDQLKLFICRYIVNVAISKSIAQRIPAKSYVIPNPYESRIFTKIEGILRNKELIFLGRIVSDKGVDILLSALFLLKKRNITPVLSIVGEGPEKDSLLFQAKQLKIVDQIQFMGLKKGKELVNILNEHQILVVPSKWPEPFGIVSLEGIACGCVVVGSEQGGLKDAIGSCGVTFPNGNAEKLAETLYLLLTDQTKLLACRNNASFHLKNHSEEHIASLYLTIFKDLVNQN</sequence>
<dbReference type="Proteomes" id="UP000480178">
    <property type="component" value="Chromosome"/>
</dbReference>
<gene>
    <name evidence="2" type="ORF">GXP67_03340</name>
</gene>
<dbReference type="KEGG" id="rhoz:GXP67_03340"/>
<keyword evidence="3" id="KW-1185">Reference proteome</keyword>